<dbReference type="EMBL" id="JADYXP020000003">
    <property type="protein sequence ID" value="KAL0127932.1"/>
    <property type="molecule type" value="Genomic_DNA"/>
</dbReference>
<name>A0AAW2GMY8_9HYME</name>
<reference evidence="1 2" key="1">
    <citation type="submission" date="2023-03" db="EMBL/GenBank/DDBJ databases">
        <title>High recombination rates correlate with genetic variation in Cardiocondyla obscurior ants.</title>
        <authorList>
            <person name="Errbii M."/>
        </authorList>
    </citation>
    <scope>NUCLEOTIDE SEQUENCE [LARGE SCALE GENOMIC DNA]</scope>
    <source>
        <strain evidence="1">Alpha-2009</strain>
        <tissue evidence="1">Whole body</tissue>
    </source>
</reference>
<dbReference type="AlphaFoldDB" id="A0AAW2GMY8"/>
<keyword evidence="2" id="KW-1185">Reference proteome</keyword>
<accession>A0AAW2GMY8</accession>
<organism evidence="1 2">
    <name type="scientific">Cardiocondyla obscurior</name>
    <dbReference type="NCBI Taxonomy" id="286306"/>
    <lineage>
        <taxon>Eukaryota</taxon>
        <taxon>Metazoa</taxon>
        <taxon>Ecdysozoa</taxon>
        <taxon>Arthropoda</taxon>
        <taxon>Hexapoda</taxon>
        <taxon>Insecta</taxon>
        <taxon>Pterygota</taxon>
        <taxon>Neoptera</taxon>
        <taxon>Endopterygota</taxon>
        <taxon>Hymenoptera</taxon>
        <taxon>Apocrita</taxon>
        <taxon>Aculeata</taxon>
        <taxon>Formicoidea</taxon>
        <taxon>Formicidae</taxon>
        <taxon>Myrmicinae</taxon>
        <taxon>Cardiocondyla</taxon>
    </lineage>
</organism>
<gene>
    <name evidence="1" type="ORF">PUN28_003291</name>
</gene>
<evidence type="ECO:0000313" key="2">
    <source>
        <dbReference type="Proteomes" id="UP001430953"/>
    </source>
</evidence>
<comment type="caution">
    <text evidence="1">The sequence shown here is derived from an EMBL/GenBank/DDBJ whole genome shotgun (WGS) entry which is preliminary data.</text>
</comment>
<protein>
    <submittedName>
        <fullName evidence="1">Uncharacterized protein</fullName>
    </submittedName>
</protein>
<evidence type="ECO:0000313" key="1">
    <source>
        <dbReference type="EMBL" id="KAL0127932.1"/>
    </source>
</evidence>
<proteinExistence type="predicted"/>
<sequence length="66" mass="7611">MLAIKMKTGYTAARARMATLYPSEEQTWPLTRKRSAFSLSSCSFILANVSIDYNATVNRRRHQKRD</sequence>
<dbReference type="Proteomes" id="UP001430953">
    <property type="component" value="Unassembled WGS sequence"/>
</dbReference>